<keyword evidence="5" id="KW-0210">Decarboxylase</keyword>
<proteinExistence type="predicted"/>
<comment type="pathway">
    <text evidence="12">Phospholipid metabolism; phosphatidylethanolamine biosynthesis.</text>
</comment>
<evidence type="ECO:0000313" key="13">
    <source>
        <dbReference type="EMBL" id="MCY1721167.1"/>
    </source>
</evidence>
<evidence type="ECO:0000256" key="9">
    <source>
        <dbReference type="ARBA" id="ARBA00023239"/>
    </source>
</evidence>
<organism evidence="13 14">
    <name type="scientific">Draconibacterium aestuarii</name>
    <dbReference type="NCBI Taxonomy" id="2998507"/>
    <lineage>
        <taxon>Bacteria</taxon>
        <taxon>Pseudomonadati</taxon>
        <taxon>Bacteroidota</taxon>
        <taxon>Bacteroidia</taxon>
        <taxon>Marinilabiliales</taxon>
        <taxon>Prolixibacteraceae</taxon>
        <taxon>Draconibacterium</taxon>
    </lineage>
</organism>
<gene>
    <name evidence="13" type="ORF">OU798_12485</name>
</gene>
<dbReference type="NCBIfam" id="TIGR00163">
    <property type="entry name" value="PS_decarb"/>
    <property type="match status" value="1"/>
</dbReference>
<dbReference type="GO" id="GO:0008654">
    <property type="term" value="P:phospholipid biosynthetic process"/>
    <property type="evidence" value="ECO:0007669"/>
    <property type="project" value="UniProtKB-KW"/>
</dbReference>
<comment type="pathway">
    <text evidence="2">Lipid metabolism.</text>
</comment>
<dbReference type="PANTHER" id="PTHR10067">
    <property type="entry name" value="PHOSPHATIDYLSERINE DECARBOXYLASE"/>
    <property type="match status" value="1"/>
</dbReference>
<keyword evidence="10" id="KW-1208">Phospholipid metabolism</keyword>
<dbReference type="AlphaFoldDB" id="A0A9X3J6P0"/>
<evidence type="ECO:0000256" key="11">
    <source>
        <dbReference type="ARBA" id="ARBA00023317"/>
    </source>
</evidence>
<evidence type="ECO:0000256" key="8">
    <source>
        <dbReference type="ARBA" id="ARBA00023209"/>
    </source>
</evidence>
<evidence type="ECO:0000256" key="1">
    <source>
        <dbReference type="ARBA" id="ARBA00001928"/>
    </source>
</evidence>
<evidence type="ECO:0000256" key="7">
    <source>
        <dbReference type="ARBA" id="ARBA00023145"/>
    </source>
</evidence>
<dbReference type="NCBIfam" id="NF001941">
    <property type="entry name" value="PRK00723.1"/>
    <property type="match status" value="1"/>
</dbReference>
<dbReference type="EMBL" id="JAPOHD010000027">
    <property type="protein sequence ID" value="MCY1721167.1"/>
    <property type="molecule type" value="Genomic_DNA"/>
</dbReference>
<evidence type="ECO:0000313" key="14">
    <source>
        <dbReference type="Proteomes" id="UP001145087"/>
    </source>
</evidence>
<keyword evidence="6" id="KW-0443">Lipid metabolism</keyword>
<keyword evidence="8" id="KW-0594">Phospholipid biosynthesis</keyword>
<dbReference type="PANTHER" id="PTHR10067:SF17">
    <property type="entry name" value="PHOSPHATIDYLSERINE DECARBOXYLASE PROENZYME 2"/>
    <property type="match status" value="1"/>
</dbReference>
<evidence type="ECO:0000256" key="2">
    <source>
        <dbReference type="ARBA" id="ARBA00005189"/>
    </source>
</evidence>
<evidence type="ECO:0000256" key="5">
    <source>
        <dbReference type="ARBA" id="ARBA00022793"/>
    </source>
</evidence>
<evidence type="ECO:0000256" key="6">
    <source>
        <dbReference type="ARBA" id="ARBA00023098"/>
    </source>
</evidence>
<evidence type="ECO:0000256" key="4">
    <source>
        <dbReference type="ARBA" id="ARBA00022516"/>
    </source>
</evidence>
<keyword evidence="11" id="KW-0670">Pyruvate</keyword>
<comment type="cofactor">
    <cofactor evidence="1">
        <name>pyruvate</name>
        <dbReference type="ChEBI" id="CHEBI:15361"/>
    </cofactor>
</comment>
<keyword evidence="9 13" id="KW-0456">Lyase</keyword>
<name>A0A9X3J6P0_9BACT</name>
<keyword evidence="7" id="KW-0865">Zymogen</keyword>
<reference evidence="13" key="1">
    <citation type="submission" date="2022-11" db="EMBL/GenBank/DDBJ databases">
        <title>Marilongibacter aestuarii gen. nov., sp. nov., isolated from tidal flat sediment.</title>
        <authorList>
            <person name="Jiayan W."/>
        </authorList>
    </citation>
    <scope>NUCLEOTIDE SEQUENCE</scope>
    <source>
        <strain evidence="13">Z1-6</strain>
    </source>
</reference>
<dbReference type="GO" id="GO:0004609">
    <property type="term" value="F:phosphatidylserine decarboxylase activity"/>
    <property type="evidence" value="ECO:0007669"/>
    <property type="project" value="UniProtKB-EC"/>
</dbReference>
<accession>A0A9X3J6P0</accession>
<sequence>MKNLSFAFVLLALFSCRQDSESENTDNNKNIKNNVEQPKMNTISYIDRTSQETRTENVPSEGLLKWLYSSSTGKAALHILFKRKLVSQLGGWYMDTRLSAKRIKKFVHEHNINLDECQISDASQFKTFNHFFARKLKKDARQIGENIVSPADGKILVFQSLNDVPNFFIKGSEFTLSSFLQNEELAKKYEGGAMAIIRLAPADYHRFHFPASGNVSASVPIKGYYFSVSPLALQGSLKIFCENYREYCTLKTQEYGDLLISDVGATMVGSIIQTYRGNSEITKGEEKGYFAFGGSTLVILFEKGKIIFDKDLISNTKNGLETTVRMGENIAS</sequence>
<dbReference type="InterPro" id="IPR033177">
    <property type="entry name" value="PSD-B"/>
</dbReference>
<evidence type="ECO:0000256" key="12">
    <source>
        <dbReference type="ARBA" id="ARBA00024326"/>
    </source>
</evidence>
<evidence type="ECO:0000256" key="10">
    <source>
        <dbReference type="ARBA" id="ARBA00023264"/>
    </source>
</evidence>
<keyword evidence="4" id="KW-0444">Lipid biosynthesis</keyword>
<protein>
    <recommendedName>
        <fullName evidence="3">phosphatidylserine decarboxylase</fullName>
        <ecNumber evidence="3">4.1.1.65</ecNumber>
    </recommendedName>
</protein>
<dbReference type="EC" id="4.1.1.65" evidence="3"/>
<dbReference type="Proteomes" id="UP001145087">
    <property type="component" value="Unassembled WGS sequence"/>
</dbReference>
<dbReference type="Pfam" id="PF02666">
    <property type="entry name" value="PS_Dcarbxylase"/>
    <property type="match status" value="1"/>
</dbReference>
<keyword evidence="14" id="KW-1185">Reference proteome</keyword>
<dbReference type="PROSITE" id="PS51257">
    <property type="entry name" value="PROKAR_LIPOPROTEIN"/>
    <property type="match status" value="1"/>
</dbReference>
<evidence type="ECO:0000256" key="3">
    <source>
        <dbReference type="ARBA" id="ARBA00012243"/>
    </source>
</evidence>
<comment type="caution">
    <text evidence="13">The sequence shown here is derived from an EMBL/GenBank/DDBJ whole genome shotgun (WGS) entry which is preliminary data.</text>
</comment>
<dbReference type="InterPro" id="IPR003817">
    <property type="entry name" value="PS_Dcarbxylase"/>
</dbReference>